<comment type="caution">
    <text evidence="1">The sequence shown here is derived from an EMBL/GenBank/DDBJ whole genome shotgun (WGS) entry which is preliminary data.</text>
</comment>
<reference evidence="1 2" key="2">
    <citation type="journal article" date="2022" name="Mol. Ecol. Resour.">
        <title>The genomes of chicory, endive, great burdock and yacon provide insights into Asteraceae paleo-polyploidization history and plant inulin production.</title>
        <authorList>
            <person name="Fan W."/>
            <person name="Wang S."/>
            <person name="Wang H."/>
            <person name="Wang A."/>
            <person name="Jiang F."/>
            <person name="Liu H."/>
            <person name="Zhao H."/>
            <person name="Xu D."/>
            <person name="Zhang Y."/>
        </authorList>
    </citation>
    <scope>NUCLEOTIDE SEQUENCE [LARGE SCALE GENOMIC DNA]</scope>
    <source>
        <strain evidence="2">cv. Yunnan</strain>
        <tissue evidence="1">Leaves</tissue>
    </source>
</reference>
<evidence type="ECO:0000313" key="1">
    <source>
        <dbReference type="EMBL" id="KAI3725466.1"/>
    </source>
</evidence>
<name>A0ACB9BTU2_9ASTR</name>
<sequence>MQFRSVSKTWKSLIESSGFIAEYSSQQQHLLVSSDYADDYGNEKYVSFVDDHTFPQHKLPLTLPLSLHDYDIIGCSHGLLCLYGYRYDGNDGLTTDMAVLWNMSIRKGVVVVVPNVGDEMCTTDLGFGVCRRTNDAKIVKIKYINKWSNVGNISCIPWQVEVFTLSTRAWRSPYTTNLPRKTIRFGWDRLGVDGFFYWLAIDRIAVDGGFRSCNLIISFDITSEEFRQINLPDSVAQHHLSMSKLRESLVVLERIGVPSNPAFVVWMMEDWAFTKLFTVNVNTPNASVKGFRKSGAPIVELLEPEYDHTLLIVYEPYLKCIDNLETDGIERSFSVYPYVETLFLLDQPDLTLQFKTTFESGEEDEPQISG</sequence>
<dbReference type="EMBL" id="CM042039">
    <property type="protein sequence ID" value="KAI3725466.1"/>
    <property type="molecule type" value="Genomic_DNA"/>
</dbReference>
<evidence type="ECO:0000313" key="2">
    <source>
        <dbReference type="Proteomes" id="UP001056120"/>
    </source>
</evidence>
<reference evidence="2" key="1">
    <citation type="journal article" date="2022" name="Mol. Ecol. Resour.">
        <title>The genomes of chicory, endive, great burdock and yacon provide insights into Asteraceae palaeo-polyploidization history and plant inulin production.</title>
        <authorList>
            <person name="Fan W."/>
            <person name="Wang S."/>
            <person name="Wang H."/>
            <person name="Wang A."/>
            <person name="Jiang F."/>
            <person name="Liu H."/>
            <person name="Zhao H."/>
            <person name="Xu D."/>
            <person name="Zhang Y."/>
        </authorList>
    </citation>
    <scope>NUCLEOTIDE SEQUENCE [LARGE SCALE GENOMIC DNA]</scope>
    <source>
        <strain evidence="2">cv. Yunnan</strain>
    </source>
</reference>
<protein>
    <submittedName>
        <fullName evidence="1">Uncharacterized protein</fullName>
    </submittedName>
</protein>
<dbReference type="Proteomes" id="UP001056120">
    <property type="component" value="Linkage Group LG22"/>
</dbReference>
<proteinExistence type="predicted"/>
<accession>A0ACB9BTU2</accession>
<gene>
    <name evidence="1" type="ORF">L1987_65254</name>
</gene>
<keyword evidence="2" id="KW-1185">Reference proteome</keyword>
<organism evidence="1 2">
    <name type="scientific">Smallanthus sonchifolius</name>
    <dbReference type="NCBI Taxonomy" id="185202"/>
    <lineage>
        <taxon>Eukaryota</taxon>
        <taxon>Viridiplantae</taxon>
        <taxon>Streptophyta</taxon>
        <taxon>Embryophyta</taxon>
        <taxon>Tracheophyta</taxon>
        <taxon>Spermatophyta</taxon>
        <taxon>Magnoliopsida</taxon>
        <taxon>eudicotyledons</taxon>
        <taxon>Gunneridae</taxon>
        <taxon>Pentapetalae</taxon>
        <taxon>asterids</taxon>
        <taxon>campanulids</taxon>
        <taxon>Asterales</taxon>
        <taxon>Asteraceae</taxon>
        <taxon>Asteroideae</taxon>
        <taxon>Heliantheae alliance</taxon>
        <taxon>Millerieae</taxon>
        <taxon>Smallanthus</taxon>
    </lineage>
</organism>